<accession>A0A5J4QXY9</accession>
<dbReference type="Proteomes" id="UP000324800">
    <property type="component" value="Unassembled WGS sequence"/>
</dbReference>
<feature type="region of interest" description="Disordered" evidence="1">
    <location>
        <begin position="1"/>
        <end position="45"/>
    </location>
</feature>
<protein>
    <submittedName>
        <fullName evidence="2">Uncharacterized protein</fullName>
    </submittedName>
</protein>
<evidence type="ECO:0000256" key="1">
    <source>
        <dbReference type="SAM" id="MobiDB-lite"/>
    </source>
</evidence>
<evidence type="ECO:0000313" key="2">
    <source>
        <dbReference type="EMBL" id="KAA6326807.1"/>
    </source>
</evidence>
<dbReference type="AlphaFoldDB" id="A0A5J4QXY9"/>
<organism evidence="2 3">
    <name type="scientific">Streblomastix strix</name>
    <dbReference type="NCBI Taxonomy" id="222440"/>
    <lineage>
        <taxon>Eukaryota</taxon>
        <taxon>Metamonada</taxon>
        <taxon>Preaxostyla</taxon>
        <taxon>Oxymonadida</taxon>
        <taxon>Streblomastigidae</taxon>
        <taxon>Streblomastix</taxon>
    </lineage>
</organism>
<comment type="caution">
    <text evidence="2">The sequence shown here is derived from an EMBL/GenBank/DDBJ whole genome shotgun (WGS) entry which is preliminary data.</text>
</comment>
<sequence length="124" mass="14613">MQNDSEFTSQHPQQHLPQPTLYEKLAKPRTISPGDPRGYKEKEIERGLPKLQQYAGLMDVVERFHEIMAPIIEEKKRNSKSYYQDSSKNIRTKTVCFHLSTLQLQHKTNTQTQVPKFLRRTMEL</sequence>
<evidence type="ECO:0000313" key="3">
    <source>
        <dbReference type="Proteomes" id="UP000324800"/>
    </source>
</evidence>
<gene>
    <name evidence="2" type="ORF">EZS28_053898</name>
</gene>
<feature type="non-terminal residue" evidence="2">
    <location>
        <position position="124"/>
    </location>
</feature>
<dbReference type="EMBL" id="SNRW01043747">
    <property type="protein sequence ID" value="KAA6326807.1"/>
    <property type="molecule type" value="Genomic_DNA"/>
</dbReference>
<proteinExistence type="predicted"/>
<name>A0A5J4QXY9_9EUKA</name>
<reference evidence="2 3" key="1">
    <citation type="submission" date="2019-03" db="EMBL/GenBank/DDBJ databases">
        <title>Single cell metagenomics reveals metabolic interactions within the superorganism composed of flagellate Streblomastix strix and complex community of Bacteroidetes bacteria on its surface.</title>
        <authorList>
            <person name="Treitli S.C."/>
            <person name="Kolisko M."/>
            <person name="Husnik F."/>
            <person name="Keeling P."/>
            <person name="Hampl V."/>
        </authorList>
    </citation>
    <scope>NUCLEOTIDE SEQUENCE [LARGE SCALE GENOMIC DNA]</scope>
    <source>
        <strain evidence="2">ST1C</strain>
    </source>
</reference>
<feature type="compositionally biased region" description="Low complexity" evidence="1">
    <location>
        <begin position="10"/>
        <end position="19"/>
    </location>
</feature>